<keyword evidence="3" id="KW-1133">Transmembrane helix</keyword>
<keyword evidence="3" id="KW-0812">Transmembrane</keyword>
<evidence type="ECO:0000313" key="5">
    <source>
        <dbReference type="Proteomes" id="UP000551501"/>
    </source>
</evidence>
<evidence type="ECO:0000256" key="1">
    <source>
        <dbReference type="ARBA" id="ARBA00004370"/>
    </source>
</evidence>
<dbReference type="EMBL" id="JACIFP010000001">
    <property type="protein sequence ID" value="MBB4134951.1"/>
    <property type="molecule type" value="Genomic_DNA"/>
</dbReference>
<evidence type="ECO:0000256" key="2">
    <source>
        <dbReference type="ARBA" id="ARBA00023136"/>
    </source>
</evidence>
<dbReference type="PANTHER" id="PTHR37042">
    <property type="entry name" value="OUTER MEMBRANE PROTEIN RV1973"/>
    <property type="match status" value="1"/>
</dbReference>
<keyword evidence="5" id="KW-1185">Reference proteome</keyword>
<dbReference type="PANTHER" id="PTHR37042:SF4">
    <property type="entry name" value="OUTER MEMBRANE PROTEIN RV1973"/>
    <property type="match status" value="1"/>
</dbReference>
<dbReference type="RefSeq" id="WP_221246769.1">
    <property type="nucleotide sequence ID" value="NZ_BAABHL010000037.1"/>
</dbReference>
<sequence length="167" mass="17693">MPEDRADAPAPQTDRPATRIVTVAVIAVILACVAVWQFAVRPHHYSDAEFVAATTERVGLLVEADSDDHHRADRILAGSTGDFHDAFAQSADAYTRFVTSAHTRGDGGVDGVALARRDGDAALMLVAASVRVTTADGADASLTPFRLRVLMAPDDGELKISAVEVLQ</sequence>
<gene>
    <name evidence="4" type="ORF">BKA16_001503</name>
</gene>
<comment type="subcellular location">
    <subcellularLocation>
        <location evidence="1">Membrane</location>
    </subcellularLocation>
</comment>
<accession>A0A840ETQ2</accession>
<feature type="transmembrane region" description="Helical" evidence="3">
    <location>
        <begin position="20"/>
        <end position="40"/>
    </location>
</feature>
<keyword evidence="2 3" id="KW-0472">Membrane</keyword>
<dbReference type="Proteomes" id="UP000551501">
    <property type="component" value="Unassembled WGS sequence"/>
</dbReference>
<evidence type="ECO:0000313" key="4">
    <source>
        <dbReference type="EMBL" id="MBB4134951.1"/>
    </source>
</evidence>
<evidence type="ECO:0000256" key="3">
    <source>
        <dbReference type="SAM" id="Phobius"/>
    </source>
</evidence>
<dbReference type="PROSITE" id="PS51257">
    <property type="entry name" value="PROKAR_LIPOPROTEIN"/>
    <property type="match status" value="1"/>
</dbReference>
<dbReference type="GO" id="GO:0016020">
    <property type="term" value="C:membrane"/>
    <property type="evidence" value="ECO:0007669"/>
    <property type="project" value="UniProtKB-SubCell"/>
</dbReference>
<name>A0A840ETQ2_9ACTN</name>
<proteinExistence type="predicted"/>
<comment type="caution">
    <text evidence="4">The sequence shown here is derived from an EMBL/GenBank/DDBJ whole genome shotgun (WGS) entry which is preliminary data.</text>
</comment>
<dbReference type="AlphaFoldDB" id="A0A840ETQ2"/>
<reference evidence="4 5" key="1">
    <citation type="submission" date="2020-08" db="EMBL/GenBank/DDBJ databases">
        <title>Sequencing the genomes of 1000 actinobacteria strains.</title>
        <authorList>
            <person name="Klenk H.-P."/>
        </authorList>
    </citation>
    <scope>NUCLEOTIDE SEQUENCE [LARGE SCALE GENOMIC DNA]</scope>
    <source>
        <strain evidence="4 5">DSM 45298</strain>
    </source>
</reference>
<organism evidence="4 5">
    <name type="scientific">Gordonia humi</name>
    <dbReference type="NCBI Taxonomy" id="686429"/>
    <lineage>
        <taxon>Bacteria</taxon>
        <taxon>Bacillati</taxon>
        <taxon>Actinomycetota</taxon>
        <taxon>Actinomycetes</taxon>
        <taxon>Mycobacteriales</taxon>
        <taxon>Gordoniaceae</taxon>
        <taxon>Gordonia</taxon>
    </lineage>
</organism>
<protein>
    <submittedName>
        <fullName evidence="4">Mce-associated membrane protein</fullName>
    </submittedName>
</protein>